<dbReference type="InterPro" id="IPR009057">
    <property type="entry name" value="Homeodomain-like_sf"/>
</dbReference>
<dbReference type="Gene3D" id="1.10.10.60">
    <property type="entry name" value="Homeodomain-like"/>
    <property type="match status" value="1"/>
</dbReference>
<gene>
    <name evidence="2" type="ORF">AMORRO_LOCUS14656</name>
</gene>
<dbReference type="AlphaFoldDB" id="A0A9N9NI71"/>
<comment type="caution">
    <text evidence="2">The sequence shown here is derived from an EMBL/GenBank/DDBJ whole genome shotgun (WGS) entry which is preliminary data.</text>
</comment>
<accession>A0A9N9NI71</accession>
<evidence type="ECO:0000256" key="1">
    <source>
        <dbReference type="SAM" id="MobiDB-lite"/>
    </source>
</evidence>
<sequence length="204" mass="24287">RTPQPAKTSPKTTITPESQSKTIINIPESQQKVTNVVKTGSEKLRRKQEWVRQMRLKFSTRPEFEITRNILYPDRTLNQDYFRLPKSLTPQLQRKWTEKERDLLIKGIQKYGIGHYREISDEFLLEWSAQDLRVKTMRLIGRQNLQLYKDWKGDVDAIKKEYEKNKRIGLKTGMWKAGTLVYDEKEVVLKMIQEQEMDDDGKKR</sequence>
<name>A0A9N9NI71_9GLOM</name>
<feature type="region of interest" description="Disordered" evidence="1">
    <location>
        <begin position="1"/>
        <end position="21"/>
    </location>
</feature>
<protein>
    <submittedName>
        <fullName evidence="2">12690_t:CDS:1</fullName>
    </submittedName>
</protein>
<keyword evidence="3" id="KW-1185">Reference proteome</keyword>
<evidence type="ECO:0000313" key="2">
    <source>
        <dbReference type="EMBL" id="CAG8740170.1"/>
    </source>
</evidence>
<dbReference type="Proteomes" id="UP000789342">
    <property type="component" value="Unassembled WGS sequence"/>
</dbReference>
<dbReference type="EMBL" id="CAJVPV010030142">
    <property type="protein sequence ID" value="CAG8740170.1"/>
    <property type="molecule type" value="Genomic_DNA"/>
</dbReference>
<dbReference type="OrthoDB" id="608866at2759"/>
<organism evidence="2 3">
    <name type="scientific">Acaulospora morrowiae</name>
    <dbReference type="NCBI Taxonomy" id="94023"/>
    <lineage>
        <taxon>Eukaryota</taxon>
        <taxon>Fungi</taxon>
        <taxon>Fungi incertae sedis</taxon>
        <taxon>Mucoromycota</taxon>
        <taxon>Glomeromycotina</taxon>
        <taxon>Glomeromycetes</taxon>
        <taxon>Diversisporales</taxon>
        <taxon>Acaulosporaceae</taxon>
        <taxon>Acaulospora</taxon>
    </lineage>
</organism>
<proteinExistence type="predicted"/>
<evidence type="ECO:0000313" key="3">
    <source>
        <dbReference type="Proteomes" id="UP000789342"/>
    </source>
</evidence>
<dbReference type="SUPFAM" id="SSF46689">
    <property type="entry name" value="Homeodomain-like"/>
    <property type="match status" value="1"/>
</dbReference>
<feature type="non-terminal residue" evidence="2">
    <location>
        <position position="1"/>
    </location>
</feature>
<reference evidence="2" key="1">
    <citation type="submission" date="2021-06" db="EMBL/GenBank/DDBJ databases">
        <authorList>
            <person name="Kallberg Y."/>
            <person name="Tangrot J."/>
            <person name="Rosling A."/>
        </authorList>
    </citation>
    <scope>NUCLEOTIDE SEQUENCE</scope>
    <source>
        <strain evidence="2">CL551</strain>
    </source>
</reference>